<dbReference type="InterPro" id="IPR035413">
    <property type="entry name" value="Terminase_L_C"/>
</dbReference>
<dbReference type="InterPro" id="IPR052380">
    <property type="entry name" value="Viral_DNA_packaging_terminase"/>
</dbReference>
<evidence type="ECO:0000313" key="3">
    <source>
        <dbReference type="EMBL" id="QJA87404.1"/>
    </source>
</evidence>
<name>A0A6M3L178_9ZZZZ</name>
<dbReference type="Pfam" id="PF04466">
    <property type="entry name" value="Terminase_3"/>
    <property type="match status" value="1"/>
</dbReference>
<proteinExistence type="predicted"/>
<feature type="domain" description="Phage terminase large subunit C-terminal" evidence="2">
    <location>
        <begin position="205"/>
        <end position="340"/>
    </location>
</feature>
<evidence type="ECO:0000259" key="1">
    <source>
        <dbReference type="Pfam" id="PF04466"/>
    </source>
</evidence>
<dbReference type="Gene3D" id="3.40.50.300">
    <property type="entry name" value="P-loop containing nucleotide triphosphate hydrolases"/>
    <property type="match status" value="1"/>
</dbReference>
<dbReference type="AlphaFoldDB" id="A0A6M3L178"/>
<dbReference type="Gene3D" id="3.30.420.280">
    <property type="match status" value="1"/>
</dbReference>
<gene>
    <name evidence="3" type="ORF">MM415B02999_0008</name>
</gene>
<dbReference type="InterPro" id="IPR006437">
    <property type="entry name" value="Phage_terminase_lsu"/>
</dbReference>
<dbReference type="Pfam" id="PF17288">
    <property type="entry name" value="Terminase_3C"/>
    <property type="match status" value="1"/>
</dbReference>
<feature type="domain" description="Phage terminase large subunit N-terminal" evidence="1">
    <location>
        <begin position="26"/>
        <end position="154"/>
    </location>
</feature>
<dbReference type="PANTHER" id="PTHR39184:SF1">
    <property type="entry name" value="PBSX PHAGE TERMINASE LARGE SUBUNIT"/>
    <property type="match status" value="1"/>
</dbReference>
<dbReference type="EMBL" id="MT142703">
    <property type="protein sequence ID" value="QJA87404.1"/>
    <property type="molecule type" value="Genomic_DNA"/>
</dbReference>
<organism evidence="3">
    <name type="scientific">viral metagenome</name>
    <dbReference type="NCBI Taxonomy" id="1070528"/>
    <lineage>
        <taxon>unclassified sequences</taxon>
        <taxon>metagenomes</taxon>
        <taxon>organismal metagenomes</taxon>
    </lineage>
</organism>
<dbReference type="NCBIfam" id="TIGR01547">
    <property type="entry name" value="phage_term_2"/>
    <property type="match status" value="1"/>
</dbReference>
<evidence type="ECO:0000259" key="2">
    <source>
        <dbReference type="Pfam" id="PF17288"/>
    </source>
</evidence>
<dbReference type="InterPro" id="IPR027417">
    <property type="entry name" value="P-loop_NTPase"/>
</dbReference>
<reference evidence="3" key="1">
    <citation type="submission" date="2020-03" db="EMBL/GenBank/DDBJ databases">
        <title>The deep terrestrial virosphere.</title>
        <authorList>
            <person name="Holmfeldt K."/>
            <person name="Nilsson E."/>
            <person name="Simone D."/>
            <person name="Lopez-Fernandez M."/>
            <person name="Wu X."/>
            <person name="de Brujin I."/>
            <person name="Lundin D."/>
            <person name="Andersson A."/>
            <person name="Bertilsson S."/>
            <person name="Dopson M."/>
        </authorList>
    </citation>
    <scope>NUCLEOTIDE SEQUENCE</scope>
    <source>
        <strain evidence="3">MM415B02999</strain>
    </source>
</reference>
<sequence>MLRDTVVHTFFEELELYQKMLKEKGVNIELTKNWNKTENTWQSYNGSEILFRSCEDPSKFKSLNLDGFGLDEPVDIPEDVFLMLQGRLRNTASKTQIGLLTGNPSGRSNWVYQYFFGEKKRPEYKAIETSTYDNTFLPPQYIKSMEDSYDTDYADRYLRGRWGDFAGLIYKDFKKELHTGDYNSKVFKYSIAGYDDGYRNPAVFLVGGVDGDNRLTIIYEYYQSNKTSDEIAQDIKPVYNKYNVRKIFPDPSGLNAVETFKRQGMHIGDTDNSRVGMNSGINKLKSLFKQNMIHIDSSCKNLIRELENYRYEKDKHTGNYNEEPVKKEDHAVDALRYMVSEYDPNKRFVMPVSMDW</sequence>
<dbReference type="InterPro" id="IPR035412">
    <property type="entry name" value="Terminase_L_N"/>
</dbReference>
<dbReference type="PANTHER" id="PTHR39184">
    <property type="match status" value="1"/>
</dbReference>
<accession>A0A6M3L178</accession>
<protein>
    <submittedName>
        <fullName evidence="3">Putative terminase</fullName>
    </submittedName>
</protein>